<protein>
    <submittedName>
        <fullName evidence="2">Uncharacterized protein</fullName>
    </submittedName>
</protein>
<feature type="region of interest" description="Disordered" evidence="1">
    <location>
        <begin position="75"/>
        <end position="95"/>
    </location>
</feature>
<evidence type="ECO:0000313" key="3">
    <source>
        <dbReference type="Proteomes" id="UP000618795"/>
    </source>
</evidence>
<accession>A0A918IMJ8</accession>
<proteinExistence type="predicted"/>
<sequence length="95" mass="10138">MTGDGSMNAADGHGGGDAGLMDAFIEAVATMISRNLAKAAGRLVALHGHDRGKPKLWHHPGWVTEEHTRAYIAASEHGDPGSRRLQRGERESILT</sequence>
<organism evidence="2 3">
    <name type="scientific">Streptomyces filipinensis</name>
    <dbReference type="NCBI Taxonomy" id="66887"/>
    <lineage>
        <taxon>Bacteria</taxon>
        <taxon>Bacillati</taxon>
        <taxon>Actinomycetota</taxon>
        <taxon>Actinomycetes</taxon>
        <taxon>Kitasatosporales</taxon>
        <taxon>Streptomycetaceae</taxon>
        <taxon>Streptomyces</taxon>
    </lineage>
</organism>
<keyword evidence="3" id="KW-1185">Reference proteome</keyword>
<reference evidence="2" key="1">
    <citation type="journal article" date="2014" name="Int. J. Syst. Evol. Microbiol.">
        <title>Complete genome sequence of Corynebacterium casei LMG S-19264T (=DSM 44701T), isolated from a smear-ripened cheese.</title>
        <authorList>
            <consortium name="US DOE Joint Genome Institute (JGI-PGF)"/>
            <person name="Walter F."/>
            <person name="Albersmeier A."/>
            <person name="Kalinowski J."/>
            <person name="Ruckert C."/>
        </authorList>
    </citation>
    <scope>NUCLEOTIDE SEQUENCE</scope>
    <source>
        <strain evidence="2">JCM 4369</strain>
    </source>
</reference>
<gene>
    <name evidence="2" type="ORF">GCM10010260_80990</name>
</gene>
<comment type="caution">
    <text evidence="2">The sequence shown here is derived from an EMBL/GenBank/DDBJ whole genome shotgun (WGS) entry which is preliminary data.</text>
</comment>
<reference evidence="2" key="2">
    <citation type="submission" date="2020-09" db="EMBL/GenBank/DDBJ databases">
        <authorList>
            <person name="Sun Q."/>
            <person name="Ohkuma M."/>
        </authorList>
    </citation>
    <scope>NUCLEOTIDE SEQUENCE</scope>
    <source>
        <strain evidence="2">JCM 4369</strain>
    </source>
</reference>
<dbReference type="Proteomes" id="UP000618795">
    <property type="component" value="Unassembled WGS sequence"/>
</dbReference>
<evidence type="ECO:0000313" key="2">
    <source>
        <dbReference type="EMBL" id="GGV28418.1"/>
    </source>
</evidence>
<dbReference type="EMBL" id="BMTD01000034">
    <property type="protein sequence ID" value="GGV28418.1"/>
    <property type="molecule type" value="Genomic_DNA"/>
</dbReference>
<feature type="compositionally biased region" description="Basic and acidic residues" evidence="1">
    <location>
        <begin position="76"/>
        <end position="95"/>
    </location>
</feature>
<dbReference type="AlphaFoldDB" id="A0A918IMJ8"/>
<evidence type="ECO:0000256" key="1">
    <source>
        <dbReference type="SAM" id="MobiDB-lite"/>
    </source>
</evidence>
<name>A0A918IMJ8_9ACTN</name>